<evidence type="ECO:0000256" key="8">
    <source>
        <dbReference type="SAM" id="MobiDB-lite"/>
    </source>
</evidence>
<keyword evidence="6" id="KW-0862">Zinc</keyword>
<evidence type="ECO:0000256" key="1">
    <source>
        <dbReference type="ARBA" id="ARBA00001947"/>
    </source>
</evidence>
<evidence type="ECO:0000259" key="10">
    <source>
        <dbReference type="Pfam" id="PF01431"/>
    </source>
</evidence>
<dbReference type="RefSeq" id="WP_176907236.1">
    <property type="nucleotide sequence ID" value="NZ_JABKAU010000006.1"/>
</dbReference>
<proteinExistence type="inferred from homology"/>
<reference evidence="12 13" key="1">
    <citation type="submission" date="2020-05" db="EMBL/GenBank/DDBJ databases">
        <title>Hymenobacter terrestris sp. nov. and Hymenobacter lapidiphilus sp. nov., isolated from regoliths in Antarctica.</title>
        <authorList>
            <person name="Sedlacek I."/>
            <person name="Pantucek R."/>
            <person name="Zeman M."/>
            <person name="Holochova P."/>
            <person name="Kralova S."/>
            <person name="Stankova E."/>
            <person name="Sedo O."/>
            <person name="Micenkova L."/>
            <person name="Svec P."/>
            <person name="Gupta V."/>
            <person name="Sood U."/>
            <person name="Korpole U.S."/>
            <person name="Lal R."/>
        </authorList>
    </citation>
    <scope>NUCLEOTIDE SEQUENCE [LARGE SCALE GENOMIC DNA]</scope>
    <source>
        <strain evidence="12 13">P5342</strain>
    </source>
</reference>
<keyword evidence="9" id="KW-0732">Signal</keyword>
<dbReference type="Proteomes" id="UP000565521">
    <property type="component" value="Unassembled WGS sequence"/>
</dbReference>
<evidence type="ECO:0000256" key="7">
    <source>
        <dbReference type="ARBA" id="ARBA00023049"/>
    </source>
</evidence>
<evidence type="ECO:0000256" key="4">
    <source>
        <dbReference type="ARBA" id="ARBA00022723"/>
    </source>
</evidence>
<comment type="caution">
    <text evidence="12">The sequence shown here is derived from an EMBL/GenBank/DDBJ whole genome shotgun (WGS) entry which is preliminary data.</text>
</comment>
<feature type="signal peptide" evidence="9">
    <location>
        <begin position="1"/>
        <end position="29"/>
    </location>
</feature>
<evidence type="ECO:0000313" key="12">
    <source>
        <dbReference type="EMBL" id="NVO30472.1"/>
    </source>
</evidence>
<accession>A0A7Y7PMP7</accession>
<dbReference type="PROSITE" id="PS51885">
    <property type="entry name" value="NEPRILYSIN"/>
    <property type="match status" value="1"/>
</dbReference>
<dbReference type="GO" id="GO:0016485">
    <property type="term" value="P:protein processing"/>
    <property type="evidence" value="ECO:0007669"/>
    <property type="project" value="TreeGrafter"/>
</dbReference>
<keyword evidence="4" id="KW-0479">Metal-binding</keyword>
<feature type="domain" description="Peptidase M13 N-terminal" evidence="11">
    <location>
        <begin position="64"/>
        <end position="443"/>
    </location>
</feature>
<comment type="cofactor">
    <cofactor evidence="1">
        <name>Zn(2+)</name>
        <dbReference type="ChEBI" id="CHEBI:29105"/>
    </cofactor>
</comment>
<comment type="similarity">
    <text evidence="2">Belongs to the peptidase M13 family.</text>
</comment>
<dbReference type="InterPro" id="IPR000718">
    <property type="entry name" value="Peptidase_M13"/>
</dbReference>
<evidence type="ECO:0000256" key="9">
    <source>
        <dbReference type="SAM" id="SignalP"/>
    </source>
</evidence>
<feature type="domain" description="Peptidase M13 C-terminal" evidence="10">
    <location>
        <begin position="495"/>
        <end position="694"/>
    </location>
</feature>
<dbReference type="InterPro" id="IPR024079">
    <property type="entry name" value="MetalloPept_cat_dom_sf"/>
</dbReference>
<feature type="compositionally biased region" description="Low complexity" evidence="8">
    <location>
        <begin position="26"/>
        <end position="48"/>
    </location>
</feature>
<dbReference type="PRINTS" id="PR00786">
    <property type="entry name" value="NEPRILYSIN"/>
</dbReference>
<name>A0A7Y7PMP7_9BACT</name>
<dbReference type="SUPFAM" id="SSF55486">
    <property type="entry name" value="Metalloproteases ('zincins'), catalytic domain"/>
    <property type="match status" value="1"/>
</dbReference>
<dbReference type="EMBL" id="JABKAU010000006">
    <property type="protein sequence ID" value="NVO30472.1"/>
    <property type="molecule type" value="Genomic_DNA"/>
</dbReference>
<dbReference type="PANTHER" id="PTHR11733">
    <property type="entry name" value="ZINC METALLOPROTEASE FAMILY M13 NEPRILYSIN-RELATED"/>
    <property type="match status" value="1"/>
</dbReference>
<dbReference type="GO" id="GO:0046872">
    <property type="term" value="F:metal ion binding"/>
    <property type="evidence" value="ECO:0007669"/>
    <property type="project" value="UniProtKB-KW"/>
</dbReference>
<evidence type="ECO:0000313" key="13">
    <source>
        <dbReference type="Proteomes" id="UP000565521"/>
    </source>
</evidence>
<keyword evidence="7" id="KW-0482">Metalloprotease</keyword>
<dbReference type="InterPro" id="IPR008753">
    <property type="entry name" value="Peptidase_M13_N"/>
</dbReference>
<evidence type="ECO:0000259" key="11">
    <source>
        <dbReference type="Pfam" id="PF05649"/>
    </source>
</evidence>
<dbReference type="PANTHER" id="PTHR11733:SF167">
    <property type="entry name" value="FI17812P1-RELATED"/>
    <property type="match status" value="1"/>
</dbReference>
<gene>
    <name evidence="12" type="ORF">HW554_04580</name>
</gene>
<dbReference type="InterPro" id="IPR042089">
    <property type="entry name" value="Peptidase_M13_dom_2"/>
</dbReference>
<sequence length="699" mass="77022">MRKNNPLSLAALAAAGLALGGCASTQPVASTTTTAPTTETPPTAAPAPKGTGLNVANINTSADPCDDFFEYASGSWLKNNPIPASEVRWGSFNELADKNNAVMRQILDESAANTSAAKGSNAQKVGDFYASAMDSAAIDAAGLKYLQPELDRISKIKTLKEVQAVLPQQMRLQTGAFFGGYVGQDDKKSDEYAVNLYQGGLSLPDRDYYLKDDARSKAIRAAYTTYLTNTFKLLGDNPTTAAKNAVAVMALETKLAKASKTRVALRDPNANYNKMSVAEANKRFPNLALPATLKTLNLGAAQQVIVGQPEFLKEVSDLMKQTPVSDLKTYMRWHLVSSLSSALPKAYGDEQFRFSQVLTGAKQQQPRWKRMLRSTDGALGEAFGQVYVEKAFTPETKQKALVMVNNIRAAMGEHINKLDWMSPATKAEAQKKLAAFTVKIGYPDKWKDYSALNISRDSYLQNVLAARKWSYNDNTSKFGKPIDRQEWGMTPPTVNAYFNPSMNEIVFPAGIMQPPFFDPNADDAVNYGGMGAVIGHEITHGFDDQGRQYDAEGNLRDWWTKEDAAKFQVRADMVDKQYSAFSPLDSVFVNGKLTMGENLADFGGLALAYSALQKANAGKNVPKYDGFTPEQRFFLAWAQVWRTNARPEYLRQQVMTDPHSPAQYRTVGPLMNMPEFYEAFGCKENAKMMRAQADRAKIW</sequence>
<keyword evidence="3" id="KW-0645">Protease</keyword>
<dbReference type="GO" id="GO:0004222">
    <property type="term" value="F:metalloendopeptidase activity"/>
    <property type="evidence" value="ECO:0007669"/>
    <property type="project" value="InterPro"/>
</dbReference>
<evidence type="ECO:0000256" key="5">
    <source>
        <dbReference type="ARBA" id="ARBA00022801"/>
    </source>
</evidence>
<dbReference type="Pfam" id="PF01431">
    <property type="entry name" value="Peptidase_M13"/>
    <property type="match status" value="1"/>
</dbReference>
<dbReference type="PROSITE" id="PS51257">
    <property type="entry name" value="PROKAR_LIPOPROTEIN"/>
    <property type="match status" value="1"/>
</dbReference>
<dbReference type="Gene3D" id="1.10.1380.10">
    <property type="entry name" value="Neutral endopeptidase , domain2"/>
    <property type="match status" value="1"/>
</dbReference>
<dbReference type="InterPro" id="IPR018497">
    <property type="entry name" value="Peptidase_M13_C"/>
</dbReference>
<dbReference type="Gene3D" id="3.40.390.10">
    <property type="entry name" value="Collagenase (Catalytic Domain)"/>
    <property type="match status" value="1"/>
</dbReference>
<protein>
    <submittedName>
        <fullName evidence="12">M13 family metallopeptidase</fullName>
    </submittedName>
</protein>
<keyword evidence="13" id="KW-1185">Reference proteome</keyword>
<evidence type="ECO:0000256" key="6">
    <source>
        <dbReference type="ARBA" id="ARBA00022833"/>
    </source>
</evidence>
<evidence type="ECO:0000256" key="2">
    <source>
        <dbReference type="ARBA" id="ARBA00007357"/>
    </source>
</evidence>
<dbReference type="Pfam" id="PF05649">
    <property type="entry name" value="Peptidase_M13_N"/>
    <property type="match status" value="1"/>
</dbReference>
<dbReference type="CDD" id="cd08662">
    <property type="entry name" value="M13"/>
    <property type="match status" value="1"/>
</dbReference>
<keyword evidence="5" id="KW-0378">Hydrolase</keyword>
<evidence type="ECO:0000256" key="3">
    <source>
        <dbReference type="ARBA" id="ARBA00022670"/>
    </source>
</evidence>
<organism evidence="12 13">
    <name type="scientific">Hymenobacter lapidiphilus</name>
    <dbReference type="NCBI Taxonomy" id="2608003"/>
    <lineage>
        <taxon>Bacteria</taxon>
        <taxon>Pseudomonadati</taxon>
        <taxon>Bacteroidota</taxon>
        <taxon>Cytophagia</taxon>
        <taxon>Cytophagales</taxon>
        <taxon>Hymenobacteraceae</taxon>
        <taxon>Hymenobacter</taxon>
    </lineage>
</organism>
<dbReference type="GO" id="GO:0005886">
    <property type="term" value="C:plasma membrane"/>
    <property type="evidence" value="ECO:0007669"/>
    <property type="project" value="TreeGrafter"/>
</dbReference>
<feature type="chain" id="PRO_5030513289" evidence="9">
    <location>
        <begin position="30"/>
        <end position="699"/>
    </location>
</feature>
<dbReference type="AlphaFoldDB" id="A0A7Y7PMP7"/>
<feature type="region of interest" description="Disordered" evidence="8">
    <location>
        <begin position="26"/>
        <end position="52"/>
    </location>
</feature>